<evidence type="ECO:0000313" key="2">
    <source>
        <dbReference type="EMBL" id="TFZ81433.1"/>
    </source>
</evidence>
<name>A0A4Z0F850_9GAMM</name>
<feature type="domain" description="PD-(D/E)XK endonuclease-like" evidence="1">
    <location>
        <begin position="22"/>
        <end position="195"/>
    </location>
</feature>
<dbReference type="Pfam" id="PF12705">
    <property type="entry name" value="PDDEXK_1"/>
    <property type="match status" value="1"/>
</dbReference>
<protein>
    <recommendedName>
        <fullName evidence="1">PD-(D/E)XK endonuclease-like domain-containing protein</fullName>
    </recommendedName>
</protein>
<dbReference type="InterPro" id="IPR038726">
    <property type="entry name" value="PDDEXK_AddAB-type"/>
</dbReference>
<dbReference type="RefSeq" id="WP_135282759.1">
    <property type="nucleotide sequence ID" value="NZ_SRIO01000023.1"/>
</dbReference>
<dbReference type="OrthoDB" id="10001794at2"/>
<organism evidence="2 3">
    <name type="scientific">Candidatus Macondimonas diazotrophica</name>
    <dbReference type="NCBI Taxonomy" id="2305248"/>
    <lineage>
        <taxon>Bacteria</taxon>
        <taxon>Pseudomonadati</taxon>
        <taxon>Pseudomonadota</taxon>
        <taxon>Gammaproteobacteria</taxon>
        <taxon>Chromatiales</taxon>
        <taxon>Ectothiorhodospiraceae</taxon>
        <taxon>Candidatus Macondimonas</taxon>
    </lineage>
</organism>
<evidence type="ECO:0000313" key="3">
    <source>
        <dbReference type="Proteomes" id="UP000297890"/>
    </source>
</evidence>
<dbReference type="EMBL" id="SRIO01000023">
    <property type="protein sequence ID" value="TFZ81433.1"/>
    <property type="molecule type" value="Genomic_DNA"/>
</dbReference>
<keyword evidence="3" id="KW-1185">Reference proteome</keyword>
<proteinExistence type="predicted"/>
<comment type="caution">
    <text evidence="2">The sequence shown here is derived from an EMBL/GenBank/DDBJ whole genome shotgun (WGS) entry which is preliminary data.</text>
</comment>
<dbReference type="Proteomes" id="UP000297890">
    <property type="component" value="Unassembled WGS sequence"/>
</dbReference>
<evidence type="ECO:0000259" key="1">
    <source>
        <dbReference type="Pfam" id="PF12705"/>
    </source>
</evidence>
<accession>A0A4Z0F850</accession>
<reference evidence="2 3" key="1">
    <citation type="journal article" date="2019" name="ISME J.">
        <title>Candidatus Macondimonas diazotrophica, a novel gammaproteobacterial genus dominating crude-oil-contaminated coastal sediments.</title>
        <authorList>
            <person name="Karthikeyan S."/>
            <person name="Konstantinidis K."/>
        </authorList>
    </citation>
    <scope>NUCLEOTIDE SEQUENCE [LARGE SCALE GENOMIC DNA]</scope>
    <source>
        <strain evidence="2 3">KTK01</strain>
    </source>
</reference>
<gene>
    <name evidence="2" type="ORF">E4680_12520</name>
</gene>
<sequence>MTNPLDYKPSPIPEDCHFRIGASSFYSFVQTPWNWYREAVLKETLFDYNTSSVLGTCVHYCAEQYAKKEPIDKQMINAYIDKHPVKVDYDPYDVKEALPSMAEAVVNGYVKNTRPIGVEMCVAQEIGKGYAVSTSIDLLEGTKEDTLITDYKTYNSKTKPKSISPKYKTQLLVTDYILRKHGYNPTRIRTVNVNRPCGGGLSEKTGKPLKVYPAEVTKLTEEITPEDREYIDNCLNLCVESMEAAKKYPHLTHCIFHDMRLKLEEHNNE</sequence>
<dbReference type="AlphaFoldDB" id="A0A4Z0F850"/>